<keyword evidence="11" id="KW-1185">Reference proteome</keyword>
<dbReference type="InterPro" id="IPR016024">
    <property type="entry name" value="ARM-type_fold"/>
</dbReference>
<dbReference type="InterPro" id="IPR058678">
    <property type="entry name" value="ARM_PUB"/>
</dbReference>
<dbReference type="SUPFAM" id="SSF48371">
    <property type="entry name" value="ARM repeat"/>
    <property type="match status" value="1"/>
</dbReference>
<dbReference type="SMART" id="SM00185">
    <property type="entry name" value="ARM"/>
    <property type="match status" value="5"/>
</dbReference>
<dbReference type="PANTHER" id="PTHR23315">
    <property type="entry name" value="U BOX DOMAIN-CONTAINING"/>
    <property type="match status" value="1"/>
</dbReference>
<reference evidence="10 11" key="1">
    <citation type="submission" date="2022-12" db="EMBL/GenBank/DDBJ databases">
        <title>Chromosome-scale assembly of the Ensete ventricosum genome.</title>
        <authorList>
            <person name="Dussert Y."/>
            <person name="Stocks J."/>
            <person name="Wendawek A."/>
            <person name="Woldeyes F."/>
            <person name="Nichols R.A."/>
            <person name="Borrell J.S."/>
        </authorList>
    </citation>
    <scope>NUCLEOTIDE SEQUENCE [LARGE SCALE GENOMIC DNA]</scope>
    <source>
        <strain evidence="11">cv. Maze</strain>
        <tissue evidence="10">Seeds</tissue>
    </source>
</reference>
<dbReference type="FunFam" id="1.25.10.10:FF:000082">
    <property type="entry name" value="RING-type E3 ubiquitin transferase"/>
    <property type="match status" value="1"/>
</dbReference>
<evidence type="ECO:0000256" key="7">
    <source>
        <dbReference type="ARBA" id="ARBA00023054"/>
    </source>
</evidence>
<dbReference type="InterPro" id="IPR036537">
    <property type="entry name" value="Adaptor_Cbl_N_dom_sf"/>
</dbReference>
<feature type="repeat" description="ARM" evidence="8">
    <location>
        <begin position="437"/>
        <end position="479"/>
    </location>
</feature>
<comment type="pathway">
    <text evidence="2">Protein modification; protein ubiquitination.</text>
</comment>
<dbReference type="InterPro" id="IPR057623">
    <property type="entry name" value="PUB12-19-like_N"/>
</dbReference>
<evidence type="ECO:0000256" key="1">
    <source>
        <dbReference type="ARBA" id="ARBA00000900"/>
    </source>
</evidence>
<dbReference type="FunFam" id="3.30.40.10:FF:000292">
    <property type="entry name" value="RING-type E3 ubiquitin transferase"/>
    <property type="match status" value="1"/>
</dbReference>
<dbReference type="InterPro" id="IPR045210">
    <property type="entry name" value="RING-Ubox_PUB"/>
</dbReference>
<dbReference type="GO" id="GO:0061630">
    <property type="term" value="F:ubiquitin protein ligase activity"/>
    <property type="evidence" value="ECO:0007669"/>
    <property type="project" value="UniProtKB-EC"/>
</dbReference>
<dbReference type="Pfam" id="PF04564">
    <property type="entry name" value="U-box"/>
    <property type="match status" value="1"/>
</dbReference>
<comment type="catalytic activity">
    <reaction evidence="1">
        <text>S-ubiquitinyl-[E2 ubiquitin-conjugating enzyme]-L-cysteine + [acceptor protein]-L-lysine = [E2 ubiquitin-conjugating enzyme]-L-cysteine + N(6)-ubiquitinyl-[acceptor protein]-L-lysine.</text>
        <dbReference type="EC" id="2.3.2.27"/>
    </reaction>
</comment>
<keyword evidence="7" id="KW-0175">Coiled coil</keyword>
<dbReference type="InterPro" id="IPR003613">
    <property type="entry name" value="Ubox_domain"/>
</dbReference>
<name>A0AAV8PRR9_ENSVE</name>
<dbReference type="Pfam" id="PF25598">
    <property type="entry name" value="ARM_PUB"/>
    <property type="match status" value="1"/>
</dbReference>
<dbReference type="GO" id="GO:0016567">
    <property type="term" value="P:protein ubiquitination"/>
    <property type="evidence" value="ECO:0007669"/>
    <property type="project" value="InterPro"/>
</dbReference>
<keyword evidence="4" id="KW-0808">Transferase</keyword>
<evidence type="ECO:0000256" key="8">
    <source>
        <dbReference type="PROSITE-ProRule" id="PRU00259"/>
    </source>
</evidence>
<dbReference type="InterPro" id="IPR000225">
    <property type="entry name" value="Armadillo"/>
</dbReference>
<evidence type="ECO:0000256" key="4">
    <source>
        <dbReference type="ARBA" id="ARBA00022679"/>
    </source>
</evidence>
<dbReference type="InterPro" id="IPR011989">
    <property type="entry name" value="ARM-like"/>
</dbReference>
<evidence type="ECO:0000313" key="10">
    <source>
        <dbReference type="EMBL" id="KAJ8499000.1"/>
    </source>
</evidence>
<dbReference type="CDD" id="cd16664">
    <property type="entry name" value="RING-Ubox_PUB"/>
    <property type="match status" value="1"/>
</dbReference>
<comment type="caution">
    <text evidence="10">The sequence shown here is derived from an EMBL/GenBank/DDBJ whole genome shotgun (WGS) entry which is preliminary data.</text>
</comment>
<protein>
    <recommendedName>
        <fullName evidence="3">RING-type E3 ubiquitin transferase</fullName>
        <ecNumber evidence="3">2.3.2.27</ecNumber>
    </recommendedName>
</protein>
<dbReference type="SUPFAM" id="SSF57850">
    <property type="entry name" value="RING/U-box"/>
    <property type="match status" value="1"/>
</dbReference>
<dbReference type="Gene3D" id="3.30.40.10">
    <property type="entry name" value="Zinc/RING finger domain, C3HC4 (zinc finger)"/>
    <property type="match status" value="1"/>
</dbReference>
<proteinExistence type="predicted"/>
<sequence>MGPTADQEEEKETEMGGGAGGAVAEALLQVVAEVSTLPESRGPLRQMCCDLARRVKLLAPLFDELRDDAGSLGPAELRGLESLCAALVGAKETLRSVNDGSRLYQFLRPQKFQRLFLKATESIEKALGEINLDKLNVSDEVKEQIELVHAQLHRAKESMDLGDLQLSRDLNRALNEDHCDPTILKSISEKLQLKNKNDIVKESVALHEMVISSVGEPDVSVEEMSSLLKKLRDCALLEDPTSASIERKTSFAKHRSPVIPDDFRCPLSLELMKDPVIVSTGQTYERSYIQNWLDNGHKTCPKTQQNLSHTAVTPNFVLKSLIAQWCDANGIELPKKQGGHQDRNPGNNFDINHDGINKLLQKLANGNQEARRAAAGELRLLAKRNADNRISIAEAGAIPLLKQLLSSPDPRTQEHAVTALLNLSINNDNKGIIVKEKAIPMIVKVLESESMEARENAAATLFSLSAVDQNKVLIGEAGAIPALISLLCQGSPRGKKDAAIAIFNLCLYPGNKVVALRAGIVVHLMTMLVDPGASLVDEALAILAILASIQEGKVAIALSDPTPVLLKLIKTGSAQVRENAVALLFSLCSGVEENLKAAKEGGAEEVLKELAETGTERAKRKAGSLLGFICQAAEASVSDSTKT</sequence>
<evidence type="ECO:0000256" key="6">
    <source>
        <dbReference type="ARBA" id="ARBA00022786"/>
    </source>
</evidence>
<evidence type="ECO:0000256" key="2">
    <source>
        <dbReference type="ARBA" id="ARBA00004906"/>
    </source>
</evidence>
<dbReference type="PROSITE" id="PS51698">
    <property type="entry name" value="U_BOX"/>
    <property type="match status" value="1"/>
</dbReference>
<dbReference type="SMART" id="SM00504">
    <property type="entry name" value="Ubox"/>
    <property type="match status" value="1"/>
</dbReference>
<dbReference type="PROSITE" id="PS50176">
    <property type="entry name" value="ARM_REPEAT"/>
    <property type="match status" value="2"/>
</dbReference>
<evidence type="ECO:0000313" key="11">
    <source>
        <dbReference type="Proteomes" id="UP001222027"/>
    </source>
</evidence>
<dbReference type="PANTHER" id="PTHR23315:SF111">
    <property type="entry name" value="U-BOX DOMAIN-CONTAINING PROTEIN 14"/>
    <property type="match status" value="1"/>
</dbReference>
<dbReference type="AlphaFoldDB" id="A0AAV8PRR9"/>
<evidence type="ECO:0000256" key="5">
    <source>
        <dbReference type="ARBA" id="ARBA00022737"/>
    </source>
</evidence>
<dbReference type="Gene3D" id="1.25.10.10">
    <property type="entry name" value="Leucine-rich Repeat Variant"/>
    <property type="match status" value="1"/>
</dbReference>
<feature type="domain" description="U-box" evidence="9">
    <location>
        <begin position="258"/>
        <end position="332"/>
    </location>
</feature>
<dbReference type="GO" id="GO:0007166">
    <property type="term" value="P:cell surface receptor signaling pathway"/>
    <property type="evidence" value="ECO:0007669"/>
    <property type="project" value="InterPro"/>
</dbReference>
<keyword evidence="6" id="KW-0833">Ubl conjugation pathway</keyword>
<dbReference type="EMBL" id="JAQQAF010000003">
    <property type="protein sequence ID" value="KAJ8499000.1"/>
    <property type="molecule type" value="Genomic_DNA"/>
</dbReference>
<accession>A0AAV8PRR9</accession>
<evidence type="ECO:0000256" key="3">
    <source>
        <dbReference type="ARBA" id="ARBA00012483"/>
    </source>
</evidence>
<feature type="repeat" description="ARM" evidence="8">
    <location>
        <begin position="396"/>
        <end position="438"/>
    </location>
</feature>
<keyword evidence="5" id="KW-0677">Repeat</keyword>
<dbReference type="Proteomes" id="UP001222027">
    <property type="component" value="Unassembled WGS sequence"/>
</dbReference>
<dbReference type="EC" id="2.3.2.27" evidence="3"/>
<dbReference type="Gene3D" id="1.20.930.20">
    <property type="entry name" value="Adaptor protein Cbl, N-terminal domain"/>
    <property type="match status" value="1"/>
</dbReference>
<dbReference type="Pfam" id="PF25368">
    <property type="entry name" value="PUB10_N"/>
    <property type="match status" value="1"/>
</dbReference>
<evidence type="ECO:0000259" key="9">
    <source>
        <dbReference type="PROSITE" id="PS51698"/>
    </source>
</evidence>
<organism evidence="10 11">
    <name type="scientific">Ensete ventricosum</name>
    <name type="common">Abyssinian banana</name>
    <name type="synonym">Musa ensete</name>
    <dbReference type="NCBI Taxonomy" id="4639"/>
    <lineage>
        <taxon>Eukaryota</taxon>
        <taxon>Viridiplantae</taxon>
        <taxon>Streptophyta</taxon>
        <taxon>Embryophyta</taxon>
        <taxon>Tracheophyta</taxon>
        <taxon>Spermatophyta</taxon>
        <taxon>Magnoliopsida</taxon>
        <taxon>Liliopsida</taxon>
        <taxon>Zingiberales</taxon>
        <taxon>Musaceae</taxon>
        <taxon>Ensete</taxon>
    </lineage>
</organism>
<dbReference type="InterPro" id="IPR013083">
    <property type="entry name" value="Znf_RING/FYVE/PHD"/>
</dbReference>
<gene>
    <name evidence="10" type="ORF">OPV22_009552</name>
</gene>